<dbReference type="PROSITE" id="PS51257">
    <property type="entry name" value="PROKAR_LIPOPROTEIN"/>
    <property type="match status" value="1"/>
</dbReference>
<keyword evidence="5" id="KW-1185">Reference proteome</keyword>
<dbReference type="GO" id="GO:0016255">
    <property type="term" value="P:attachment of GPI anchor to protein"/>
    <property type="evidence" value="ECO:0007669"/>
    <property type="project" value="TreeGrafter"/>
</dbReference>
<keyword evidence="2" id="KW-0812">Transmembrane</keyword>
<dbReference type="EMBL" id="LHPF02000035">
    <property type="protein sequence ID" value="PSC68624.1"/>
    <property type="molecule type" value="Genomic_DNA"/>
</dbReference>
<dbReference type="GO" id="GO:0042765">
    <property type="term" value="C:GPI-anchor transamidase complex"/>
    <property type="evidence" value="ECO:0007669"/>
    <property type="project" value="InterPro"/>
</dbReference>
<dbReference type="Gene3D" id="2.30.180.10">
    <property type="entry name" value="FAS1 domain"/>
    <property type="match status" value="1"/>
</dbReference>
<gene>
    <name evidence="4" type="ORF">C2E20_7835</name>
</gene>
<feature type="region of interest" description="Disordered" evidence="1">
    <location>
        <begin position="231"/>
        <end position="253"/>
    </location>
</feature>
<dbReference type="InterPro" id="IPR000782">
    <property type="entry name" value="FAS1_domain"/>
</dbReference>
<organism evidence="4 5">
    <name type="scientific">Micractinium conductrix</name>
    <dbReference type="NCBI Taxonomy" id="554055"/>
    <lineage>
        <taxon>Eukaryota</taxon>
        <taxon>Viridiplantae</taxon>
        <taxon>Chlorophyta</taxon>
        <taxon>core chlorophytes</taxon>
        <taxon>Trebouxiophyceae</taxon>
        <taxon>Chlorellales</taxon>
        <taxon>Chlorellaceae</taxon>
        <taxon>Chlorella clade</taxon>
        <taxon>Micractinium</taxon>
    </lineage>
</organism>
<reference evidence="4 5" key="1">
    <citation type="journal article" date="2018" name="Plant J.">
        <title>Genome sequences of Chlorella sorokiniana UTEX 1602 and Micractinium conductrix SAG 241.80: implications to maltose excretion by a green alga.</title>
        <authorList>
            <person name="Arriola M.B."/>
            <person name="Velmurugan N."/>
            <person name="Zhang Y."/>
            <person name="Plunkett M.H."/>
            <person name="Hondzo H."/>
            <person name="Barney B.M."/>
        </authorList>
    </citation>
    <scope>NUCLEOTIDE SEQUENCE [LARGE SCALE GENOMIC DNA]</scope>
    <source>
        <strain evidence="4 5">SAG 241.80</strain>
    </source>
</reference>
<dbReference type="PANTHER" id="PTHR13304">
    <property type="entry name" value="GLYCOSYLPHOSPHATIDYLINOSITOL ANCHOR ATTACHMENT 1 PROTEIN"/>
    <property type="match status" value="1"/>
</dbReference>
<evidence type="ECO:0000256" key="1">
    <source>
        <dbReference type="SAM" id="MobiDB-lite"/>
    </source>
</evidence>
<dbReference type="Pfam" id="PF04114">
    <property type="entry name" value="Gaa1"/>
    <property type="match status" value="1"/>
</dbReference>
<sequence length="626" mass="64093">MAHPRLQRLARAAVARAQVGAWALLALGCTAFVLLPLSGRRCYLDEKALLVGGALPTTRQSGALDASLAAFQAALAPAAAGDFEGTVTAAAAAVAAAMPAAGPRLAFHRHAFNASTSGAACATLHAVARAPRGDGSEGVVLALPLDTRDAAAAAFAAAVGAATAVHLRQSGWLAKDAVLLFVDAACGAGSLEGTQAWTSTYNSARHLFDFPRAGLLQQALVLELGGSGGASASDSGAGGSRPGTSAGTAQLSVHGSDGQLPNLDLYYLIKRNVELHTPLAVALRAAEQPLPLLVRRAAQALGSAAAAVGMGQAASAAYARELPTLAAFAAQQASGRPTGAHAPFLQQQVDAATLALHLPALDASADGSVPRGAPPPALVVAAAHALATAELTLRTFNNMQERLHHSTALYALLSPDRFVSIASYLAPPGCLLAAALAQLVATSQAAAHMARAWQLCAVLLALLAGGATADSYGNSLSACVARAGLKITAAMIAAADDQTTALFNDGNLSLTFFAPDDNTWQAIAKTAGTTVQALLDKPGYISSFMKTHLLSKPYYTSFWPSTLGYPGKDVLTLDGSTINVWQDTQYTNRVWGFATKTRVACTMSDLQCGKSVMHVVVDATLPTQRK</sequence>
<dbReference type="PROSITE" id="PS50213">
    <property type="entry name" value="FAS1"/>
    <property type="match status" value="1"/>
</dbReference>
<dbReference type="Pfam" id="PF02469">
    <property type="entry name" value="Fasciclin"/>
    <property type="match status" value="1"/>
</dbReference>
<protein>
    <submittedName>
        <fullName evidence="4">Glycosylphosphatidylinositol anchor attachment 1</fullName>
    </submittedName>
</protein>
<evidence type="ECO:0000256" key="2">
    <source>
        <dbReference type="SAM" id="Phobius"/>
    </source>
</evidence>
<comment type="caution">
    <text evidence="4">The sequence shown here is derived from an EMBL/GenBank/DDBJ whole genome shotgun (WGS) entry which is preliminary data.</text>
</comment>
<dbReference type="Proteomes" id="UP000239649">
    <property type="component" value="Unassembled WGS sequence"/>
</dbReference>
<dbReference type="PANTHER" id="PTHR13304:SF0">
    <property type="entry name" value="GLYCOSYLPHOSPHATIDYLINOSITOL ANCHOR ATTACHMENT 1 PROTEIN"/>
    <property type="match status" value="1"/>
</dbReference>
<dbReference type="AlphaFoldDB" id="A0A2P6V3H4"/>
<feature type="domain" description="FAS1" evidence="3">
    <location>
        <begin position="472"/>
        <end position="620"/>
    </location>
</feature>
<name>A0A2P6V3H4_9CHLO</name>
<accession>A0A2P6V3H4</accession>
<dbReference type="InterPro" id="IPR036378">
    <property type="entry name" value="FAS1_dom_sf"/>
</dbReference>
<proteinExistence type="predicted"/>
<dbReference type="STRING" id="554055.A0A2P6V3H4"/>
<dbReference type="OrthoDB" id="515634at2759"/>
<keyword evidence="2" id="KW-1133">Transmembrane helix</keyword>
<evidence type="ECO:0000313" key="5">
    <source>
        <dbReference type="Proteomes" id="UP000239649"/>
    </source>
</evidence>
<evidence type="ECO:0000313" key="4">
    <source>
        <dbReference type="EMBL" id="PSC68624.1"/>
    </source>
</evidence>
<feature type="compositionally biased region" description="Polar residues" evidence="1">
    <location>
        <begin position="242"/>
        <end position="253"/>
    </location>
</feature>
<keyword evidence="2" id="KW-0472">Membrane</keyword>
<feature type="transmembrane region" description="Helical" evidence="2">
    <location>
        <begin position="21"/>
        <end position="39"/>
    </location>
</feature>
<dbReference type="InterPro" id="IPR007246">
    <property type="entry name" value="Gaa1"/>
</dbReference>
<dbReference type="SUPFAM" id="SSF82153">
    <property type="entry name" value="FAS1 domain"/>
    <property type="match status" value="1"/>
</dbReference>
<evidence type="ECO:0000259" key="3">
    <source>
        <dbReference type="PROSITE" id="PS50213"/>
    </source>
</evidence>